<evidence type="ECO:0000256" key="3">
    <source>
        <dbReference type="ARBA" id="ARBA00022448"/>
    </source>
</evidence>
<dbReference type="Pfam" id="PF13442">
    <property type="entry name" value="Cytochrome_CBB3"/>
    <property type="match status" value="1"/>
</dbReference>
<feature type="domain" description="Cytochrome c" evidence="12">
    <location>
        <begin position="12"/>
        <end position="95"/>
    </location>
</feature>
<keyword evidence="5 11" id="KW-0479">Metal-binding</keyword>
<dbReference type="InterPro" id="IPR009056">
    <property type="entry name" value="Cyt_c-like_dom"/>
</dbReference>
<evidence type="ECO:0000313" key="14">
    <source>
        <dbReference type="Proteomes" id="UP000815325"/>
    </source>
</evidence>
<reference evidence="13" key="1">
    <citation type="submission" date="2017-08" db="EMBL/GenBank/DDBJ databases">
        <authorList>
            <person name="Polle J.E."/>
            <person name="Barry K."/>
            <person name="Cushman J."/>
            <person name="Schmutz J."/>
            <person name="Tran D."/>
            <person name="Hathwaick L.T."/>
            <person name="Yim W.C."/>
            <person name="Jenkins J."/>
            <person name="Mckie-Krisberg Z.M."/>
            <person name="Prochnik S."/>
            <person name="Lindquist E."/>
            <person name="Dockter R.B."/>
            <person name="Adam C."/>
            <person name="Molina H."/>
            <person name="Bunkerborg J."/>
            <person name="Jin E."/>
            <person name="Buchheim M."/>
            <person name="Magnuson J."/>
        </authorList>
    </citation>
    <scope>NUCLEOTIDE SEQUENCE</scope>
    <source>
        <strain evidence="13">CCAP 19/18</strain>
    </source>
</reference>
<dbReference type="InterPro" id="IPR008168">
    <property type="entry name" value="Cyt_C_IC"/>
</dbReference>
<evidence type="ECO:0000256" key="8">
    <source>
        <dbReference type="ARBA" id="ARBA00030448"/>
    </source>
</evidence>
<evidence type="ECO:0000256" key="1">
    <source>
        <dbReference type="ARBA" id="ARBA00002347"/>
    </source>
</evidence>
<dbReference type="PROSITE" id="PS51007">
    <property type="entry name" value="CYTC"/>
    <property type="match status" value="1"/>
</dbReference>
<comment type="subcellular location">
    <subcellularLocation>
        <location evidence="2">Plastid</location>
        <location evidence="2">Chloroplast thylakoid lumen</location>
    </subcellularLocation>
</comment>
<evidence type="ECO:0000256" key="7">
    <source>
        <dbReference type="ARBA" id="ARBA00023004"/>
    </source>
</evidence>
<evidence type="ECO:0000256" key="2">
    <source>
        <dbReference type="ARBA" id="ARBA00004456"/>
    </source>
</evidence>
<evidence type="ECO:0000256" key="5">
    <source>
        <dbReference type="ARBA" id="ARBA00022723"/>
    </source>
</evidence>
<dbReference type="InterPro" id="IPR036909">
    <property type="entry name" value="Cyt_c-like_dom_sf"/>
</dbReference>
<evidence type="ECO:0000256" key="10">
    <source>
        <dbReference type="ARBA" id="ARBA00033211"/>
    </source>
</evidence>
<sequence>MAELRDRNLASAKIQSIDLTWFSLPAAACHLGGRNSIIADRTLDREAIEKYLAGGFTMEAIEYQVANGKGAMPAWQDILDEDEIKDVAEYVYTTAKANGWPR</sequence>
<comment type="caution">
    <text evidence="13">The sequence shown here is derived from an EMBL/GenBank/DDBJ whole genome shotgun (WGS) entry which is preliminary data.</text>
</comment>
<dbReference type="Gene3D" id="1.10.760.10">
    <property type="entry name" value="Cytochrome c-like domain"/>
    <property type="match status" value="1"/>
</dbReference>
<protein>
    <recommendedName>
        <fullName evidence="10">Cytochrome c-553</fullName>
    </recommendedName>
    <alternativeName>
        <fullName evidence="9">Cytochrome c553</fullName>
    </alternativeName>
    <alternativeName>
        <fullName evidence="8">Soluble cytochrome f</fullName>
    </alternativeName>
</protein>
<dbReference type="PRINTS" id="PR00605">
    <property type="entry name" value="CYTCHROMECIC"/>
</dbReference>
<keyword evidence="14" id="KW-1185">Reference proteome</keyword>
<dbReference type="SUPFAM" id="SSF46626">
    <property type="entry name" value="Cytochrome c"/>
    <property type="match status" value="1"/>
</dbReference>
<evidence type="ECO:0000256" key="6">
    <source>
        <dbReference type="ARBA" id="ARBA00022982"/>
    </source>
</evidence>
<evidence type="ECO:0000313" key="13">
    <source>
        <dbReference type="EMBL" id="KAF5825312.1"/>
    </source>
</evidence>
<proteinExistence type="predicted"/>
<keyword evidence="4 11" id="KW-0349">Heme</keyword>
<evidence type="ECO:0000256" key="11">
    <source>
        <dbReference type="PROSITE-ProRule" id="PRU00433"/>
    </source>
</evidence>
<comment type="function">
    <text evidence="1">Functions as an electron carrier between membrane-bound cytochrome b6-f and photosystem I in oxygenic photosynthesis.</text>
</comment>
<dbReference type="Proteomes" id="UP000815325">
    <property type="component" value="Unassembled WGS sequence"/>
</dbReference>
<accession>A0ABQ7FTN3</accession>
<keyword evidence="6" id="KW-0249">Electron transport</keyword>
<keyword evidence="3" id="KW-0813">Transport</keyword>
<gene>
    <name evidence="13" type="ORF">DUNSADRAFT_11812</name>
</gene>
<name>A0ABQ7FTN3_DUNSA</name>
<evidence type="ECO:0000256" key="4">
    <source>
        <dbReference type="ARBA" id="ARBA00022617"/>
    </source>
</evidence>
<evidence type="ECO:0000259" key="12">
    <source>
        <dbReference type="PROSITE" id="PS51007"/>
    </source>
</evidence>
<organism evidence="13 14">
    <name type="scientific">Dunaliella salina</name>
    <name type="common">Green alga</name>
    <name type="synonym">Protococcus salinus</name>
    <dbReference type="NCBI Taxonomy" id="3046"/>
    <lineage>
        <taxon>Eukaryota</taxon>
        <taxon>Viridiplantae</taxon>
        <taxon>Chlorophyta</taxon>
        <taxon>core chlorophytes</taxon>
        <taxon>Chlorophyceae</taxon>
        <taxon>CS clade</taxon>
        <taxon>Chlamydomonadales</taxon>
        <taxon>Dunaliellaceae</taxon>
        <taxon>Dunaliella</taxon>
    </lineage>
</organism>
<evidence type="ECO:0000256" key="9">
    <source>
        <dbReference type="ARBA" id="ARBA00031247"/>
    </source>
</evidence>
<keyword evidence="7 11" id="KW-0408">Iron</keyword>
<dbReference type="EMBL" id="MU073861">
    <property type="protein sequence ID" value="KAF5825312.1"/>
    <property type="molecule type" value="Genomic_DNA"/>
</dbReference>